<reference evidence="4" key="1">
    <citation type="journal article" date="2017" name="Plant J.">
        <title>The pomegranate (Punica granatum L.) genome and the genomics of punicalagin biosynthesis.</title>
        <authorList>
            <person name="Qin G."/>
            <person name="Xu C."/>
            <person name="Ming R."/>
            <person name="Tang H."/>
            <person name="Guyot R."/>
            <person name="Kramer E.M."/>
            <person name="Hu Y."/>
            <person name="Yi X."/>
            <person name="Qi Y."/>
            <person name="Xu X."/>
            <person name="Gao Z."/>
            <person name="Pan H."/>
            <person name="Jian J."/>
            <person name="Tian Y."/>
            <person name="Yue Z."/>
            <person name="Xu Y."/>
        </authorList>
    </citation>
    <scope>NUCLEOTIDE SEQUENCE [LARGE SCALE GENOMIC DNA]</scope>
    <source>
        <strain evidence="4">cv. Dabenzi</strain>
    </source>
</reference>
<keyword evidence="5" id="KW-1185">Reference proteome</keyword>
<dbReference type="EMBL" id="PGOL01002008">
    <property type="protein sequence ID" value="PKI51472.1"/>
    <property type="molecule type" value="Genomic_DNA"/>
</dbReference>
<reference evidence="2" key="2">
    <citation type="submission" date="2017-06" db="EMBL/GenBank/DDBJ databases">
        <title>The pomegranate genome and the genomics of punicalagin biosynthesis.</title>
        <authorList>
            <person name="Xu C."/>
        </authorList>
    </citation>
    <scope>NUCLEOTIDE SEQUENCE [LARGE SCALE GENOMIC DNA]</scope>
    <source>
        <tissue evidence="2">Fresh leaf</tissue>
    </source>
</reference>
<feature type="compositionally biased region" description="Basic and acidic residues" evidence="1">
    <location>
        <begin position="36"/>
        <end position="46"/>
    </location>
</feature>
<comment type="caution">
    <text evidence="2">The sequence shown here is derived from an EMBL/GenBank/DDBJ whole genome shotgun (WGS) entry which is preliminary data.</text>
</comment>
<dbReference type="AlphaFoldDB" id="A0A218W4G0"/>
<feature type="compositionally biased region" description="Basic and acidic residues" evidence="1">
    <location>
        <begin position="1"/>
        <end position="22"/>
    </location>
</feature>
<evidence type="ECO:0000313" key="4">
    <source>
        <dbReference type="Proteomes" id="UP000197138"/>
    </source>
</evidence>
<dbReference type="EMBL" id="MTKT01005400">
    <property type="protein sequence ID" value="OWM67121.1"/>
    <property type="molecule type" value="Genomic_DNA"/>
</dbReference>
<feature type="region of interest" description="Disordered" evidence="1">
    <location>
        <begin position="1"/>
        <end position="46"/>
    </location>
</feature>
<evidence type="ECO:0000313" key="2">
    <source>
        <dbReference type="EMBL" id="OWM67121.1"/>
    </source>
</evidence>
<dbReference type="Proteomes" id="UP000233551">
    <property type="component" value="Unassembled WGS sequence"/>
</dbReference>
<protein>
    <submittedName>
        <fullName evidence="2">Uncharacterized protein</fullName>
    </submittedName>
</protein>
<proteinExistence type="predicted"/>
<name>A0A218W4G0_PUNGR</name>
<feature type="compositionally biased region" description="Acidic residues" evidence="1">
    <location>
        <begin position="23"/>
        <end position="35"/>
    </location>
</feature>
<accession>A0A218W4G0</accession>
<evidence type="ECO:0000313" key="3">
    <source>
        <dbReference type="EMBL" id="PKI51472.1"/>
    </source>
</evidence>
<dbReference type="Proteomes" id="UP000197138">
    <property type="component" value="Unassembled WGS sequence"/>
</dbReference>
<sequence>MALTDHEEQFNGKQMEGPRLDRGEDEEDEIEEEEREGNFNHEQMDDVLRNDDAAKLHSQSQIVTMKELAMFVC</sequence>
<evidence type="ECO:0000313" key="5">
    <source>
        <dbReference type="Proteomes" id="UP000233551"/>
    </source>
</evidence>
<evidence type="ECO:0000256" key="1">
    <source>
        <dbReference type="SAM" id="MobiDB-lite"/>
    </source>
</evidence>
<organism evidence="2 4">
    <name type="scientific">Punica granatum</name>
    <name type="common">Pomegranate</name>
    <dbReference type="NCBI Taxonomy" id="22663"/>
    <lineage>
        <taxon>Eukaryota</taxon>
        <taxon>Viridiplantae</taxon>
        <taxon>Streptophyta</taxon>
        <taxon>Embryophyta</taxon>
        <taxon>Tracheophyta</taxon>
        <taxon>Spermatophyta</taxon>
        <taxon>Magnoliopsida</taxon>
        <taxon>eudicotyledons</taxon>
        <taxon>Gunneridae</taxon>
        <taxon>Pentapetalae</taxon>
        <taxon>rosids</taxon>
        <taxon>malvids</taxon>
        <taxon>Myrtales</taxon>
        <taxon>Lythraceae</taxon>
        <taxon>Punica</taxon>
    </lineage>
</organism>
<reference evidence="3 5" key="3">
    <citation type="submission" date="2017-11" db="EMBL/GenBank/DDBJ databases">
        <title>De-novo sequencing of pomegranate (Punica granatum L.) genome.</title>
        <authorList>
            <person name="Akparov Z."/>
            <person name="Amiraslanov A."/>
            <person name="Hajiyeva S."/>
            <person name="Abbasov M."/>
            <person name="Kaur K."/>
            <person name="Hamwieh A."/>
            <person name="Solovyev V."/>
            <person name="Salamov A."/>
            <person name="Braich B."/>
            <person name="Kosarev P."/>
            <person name="Mahmoud A."/>
            <person name="Hajiyev E."/>
            <person name="Babayeva S."/>
            <person name="Izzatullayeva V."/>
            <person name="Mammadov A."/>
            <person name="Mammadov A."/>
            <person name="Sharifova S."/>
            <person name="Ojaghi J."/>
            <person name="Eynullazada K."/>
            <person name="Bayramov B."/>
            <person name="Abdulazimova A."/>
            <person name="Shahmuradov I."/>
        </authorList>
    </citation>
    <scope>NUCLEOTIDE SEQUENCE [LARGE SCALE GENOMIC DNA]</scope>
    <source>
        <strain evidence="3">AG2017</strain>
        <strain evidence="5">cv. AG2017</strain>
        <tissue evidence="3">Leaf</tissue>
    </source>
</reference>
<gene>
    <name evidence="2" type="ORF">CDL15_Pgr000573</name>
    <name evidence="3" type="ORF">CRG98_028183</name>
</gene>